<feature type="domain" description="N-acetyltransferase" evidence="3">
    <location>
        <begin position="11"/>
        <end position="155"/>
    </location>
</feature>
<feature type="domain" description="N-acetyltransferase" evidence="3">
    <location>
        <begin position="164"/>
        <end position="299"/>
    </location>
</feature>
<dbReference type="CDD" id="cd04301">
    <property type="entry name" value="NAT_SF"/>
    <property type="match status" value="2"/>
</dbReference>
<evidence type="ECO:0000256" key="1">
    <source>
        <dbReference type="ARBA" id="ARBA00022679"/>
    </source>
</evidence>
<dbReference type="PROSITE" id="PS51186">
    <property type="entry name" value="GNAT"/>
    <property type="match status" value="2"/>
</dbReference>
<dbReference type="Pfam" id="PF00583">
    <property type="entry name" value="Acetyltransf_1"/>
    <property type="match status" value="2"/>
</dbReference>
<evidence type="ECO:0000259" key="3">
    <source>
        <dbReference type="PROSITE" id="PS51186"/>
    </source>
</evidence>
<accession>A0A1V4II63</accession>
<dbReference type="GO" id="GO:0035447">
    <property type="term" value="F:mycothiol synthase activity"/>
    <property type="evidence" value="ECO:0007669"/>
    <property type="project" value="UniProtKB-EC"/>
</dbReference>
<organism evidence="4 5">
    <name type="scientific">Clostridium oryzae</name>
    <dbReference type="NCBI Taxonomy" id="1450648"/>
    <lineage>
        <taxon>Bacteria</taxon>
        <taxon>Bacillati</taxon>
        <taxon>Bacillota</taxon>
        <taxon>Clostridia</taxon>
        <taxon>Eubacteriales</taxon>
        <taxon>Clostridiaceae</taxon>
        <taxon>Clostridium</taxon>
    </lineage>
</organism>
<keyword evidence="1 4" id="KW-0808">Transferase</keyword>
<dbReference type="EC" id="2.3.1.189" evidence="4"/>
<evidence type="ECO:0000313" key="4">
    <source>
        <dbReference type="EMBL" id="OPJ59701.1"/>
    </source>
</evidence>
<keyword evidence="2 4" id="KW-0012">Acyltransferase</keyword>
<dbReference type="EMBL" id="MZGV01000040">
    <property type="protein sequence ID" value="OPJ59701.1"/>
    <property type="molecule type" value="Genomic_DNA"/>
</dbReference>
<sequence length="300" mass="34777">MSEKELNQTIKVKRYISEKDYKQVTALSETVKSTDNVNLKLELDYKLNKHKNSDVEIDDMNEFFYYVGDELAAYMGISSFGDKTKGEINGMVHPDFRRRGIFKKLFQITMNECKNKSFKKILLLSDGESNSGIEFIKAVGGEYDFSEYRMKLNQKVKLESIDTVHLRKAEKTDREEIAKQNSVYFGDETVEEETTVEFEPAYMVEFAGQIIGKIHIDFDEDSAFIFGFGILPEFRRKGYGKAALMAALKLIEKQNKHDVQLDVECKNSNALNLYTACGFEKKSVMNYYKYDVFRDNTFRK</sequence>
<dbReference type="RefSeq" id="WP_079426181.1">
    <property type="nucleotide sequence ID" value="NZ_MZGV01000040.1"/>
</dbReference>
<proteinExistence type="predicted"/>
<dbReference type="STRING" id="1450648.CLORY_31490"/>
<evidence type="ECO:0000256" key="2">
    <source>
        <dbReference type="ARBA" id="ARBA00023315"/>
    </source>
</evidence>
<dbReference type="Proteomes" id="UP000190080">
    <property type="component" value="Unassembled WGS sequence"/>
</dbReference>
<dbReference type="AlphaFoldDB" id="A0A1V4II63"/>
<reference evidence="4 5" key="1">
    <citation type="submission" date="2017-03" db="EMBL/GenBank/DDBJ databases">
        <title>Genome sequence of Clostridium oryzae DSM 28571.</title>
        <authorList>
            <person name="Poehlein A."/>
            <person name="Daniel R."/>
        </authorList>
    </citation>
    <scope>NUCLEOTIDE SEQUENCE [LARGE SCALE GENOMIC DNA]</scope>
    <source>
        <strain evidence="4 5">DSM 28571</strain>
    </source>
</reference>
<gene>
    <name evidence="4" type="primary">mshD_2</name>
    <name evidence="4" type="ORF">CLORY_31490</name>
</gene>
<evidence type="ECO:0000313" key="5">
    <source>
        <dbReference type="Proteomes" id="UP000190080"/>
    </source>
</evidence>
<name>A0A1V4II63_9CLOT</name>
<dbReference type="InterPro" id="IPR050680">
    <property type="entry name" value="YpeA/RimI_acetyltransf"/>
</dbReference>
<protein>
    <submittedName>
        <fullName evidence="4">Mycothiol acetyltransferase</fullName>
        <ecNumber evidence="4">2.3.1.189</ecNumber>
    </submittedName>
</protein>
<dbReference type="SUPFAM" id="SSF55729">
    <property type="entry name" value="Acyl-CoA N-acyltransferases (Nat)"/>
    <property type="match status" value="1"/>
</dbReference>
<dbReference type="InterPro" id="IPR000182">
    <property type="entry name" value="GNAT_dom"/>
</dbReference>
<dbReference type="OrthoDB" id="7163760at2"/>
<dbReference type="InterPro" id="IPR016181">
    <property type="entry name" value="Acyl_CoA_acyltransferase"/>
</dbReference>
<dbReference type="PANTHER" id="PTHR43420">
    <property type="entry name" value="ACETYLTRANSFERASE"/>
    <property type="match status" value="1"/>
</dbReference>
<dbReference type="Gene3D" id="3.40.630.30">
    <property type="match status" value="2"/>
</dbReference>
<keyword evidence="5" id="KW-1185">Reference proteome</keyword>
<comment type="caution">
    <text evidence="4">The sequence shown here is derived from an EMBL/GenBank/DDBJ whole genome shotgun (WGS) entry which is preliminary data.</text>
</comment>